<keyword evidence="5" id="KW-0418">Kinase</keyword>
<sequence length="359" mass="41196">MPNVPTLDKNRTIDCDFCKFKVIKLLGQGGFGAVYLVEEIIKKSKYAVKTELMPGKKDKFEPRLLWEETILLEIQALPDDNHKKHFIKVVDRGELPPLRFMLMTLVGKSLKDLMKESKDQCFSDNTSWKIAEQTLEALEAFHSAGFVHRDIKPHNYTIGGPGQEDIIFMLDFGLVRCYTGKKFVHAVKDLPNFAGTIKYCSRSSHHSVFQYPKDDLESWIITVMELHDPDAVFWCRETEMDEIKAMKGELFTSKEPDYIFDELVPSEYRKIVALIGNLTPVEKLKNPDGDMTQKVDLVPIAKILAEIGNIYKYSHKKRFEWQKKDSKSISVERGSSSGTKKKDKKNSKHAKTQKKSKKA</sequence>
<dbReference type="PROSITE" id="PS00107">
    <property type="entry name" value="PROTEIN_KINASE_ATP"/>
    <property type="match status" value="1"/>
</dbReference>
<keyword evidence="2 4" id="KW-0547">Nucleotide-binding</keyword>
<reference evidence="8" key="1">
    <citation type="submission" date="2014-07" db="EMBL/GenBank/DDBJ databases">
        <authorList>
            <person name="Martin A.A"/>
            <person name="De Silva N."/>
        </authorList>
    </citation>
    <scope>NUCLEOTIDE SEQUENCE</scope>
</reference>
<reference evidence="9" key="2">
    <citation type="submission" date="2015-08" db="UniProtKB">
        <authorList>
            <consortium name="WormBaseParasite"/>
        </authorList>
    </citation>
    <scope>IDENTIFICATION</scope>
</reference>
<evidence type="ECO:0000256" key="6">
    <source>
        <dbReference type="SAM" id="MobiDB-lite"/>
    </source>
</evidence>
<dbReference type="InterPro" id="IPR011009">
    <property type="entry name" value="Kinase-like_dom_sf"/>
</dbReference>
<comment type="similarity">
    <text evidence="5">Belongs to the protein kinase superfamily.</text>
</comment>
<dbReference type="Gene3D" id="1.10.510.10">
    <property type="entry name" value="Transferase(Phosphotransferase) domain 1"/>
    <property type="match status" value="1"/>
</dbReference>
<dbReference type="SUPFAM" id="SSF56112">
    <property type="entry name" value="Protein kinase-like (PK-like)"/>
    <property type="match status" value="1"/>
</dbReference>
<evidence type="ECO:0000256" key="1">
    <source>
        <dbReference type="ARBA" id="ARBA00012513"/>
    </source>
</evidence>
<feature type="region of interest" description="Disordered" evidence="6">
    <location>
        <begin position="320"/>
        <end position="359"/>
    </location>
</feature>
<dbReference type="PANTHER" id="PTHR11909">
    <property type="entry name" value="CASEIN KINASE-RELATED"/>
    <property type="match status" value="1"/>
</dbReference>
<proteinExistence type="inferred from homology"/>
<protein>
    <recommendedName>
        <fullName evidence="1">non-specific serine/threonine protein kinase</fullName>
        <ecNumber evidence="1">2.7.11.1</ecNumber>
    </recommendedName>
</protein>
<keyword evidence="8" id="KW-1185">Reference proteome</keyword>
<evidence type="ECO:0000313" key="9">
    <source>
        <dbReference type="WBParaSite" id="SVE_0959100.1"/>
    </source>
</evidence>
<evidence type="ECO:0000256" key="2">
    <source>
        <dbReference type="ARBA" id="ARBA00022741"/>
    </source>
</evidence>
<feature type="binding site" evidence="4">
    <location>
        <position position="56"/>
    </location>
    <ligand>
        <name>ATP</name>
        <dbReference type="ChEBI" id="CHEBI:30616"/>
    </ligand>
</feature>
<dbReference type="EC" id="2.7.11.1" evidence="1"/>
<accession>A0A0K0FKM7</accession>
<feature type="domain" description="Protein kinase" evidence="7">
    <location>
        <begin position="20"/>
        <end position="295"/>
    </location>
</feature>
<evidence type="ECO:0000259" key="7">
    <source>
        <dbReference type="PROSITE" id="PS50011"/>
    </source>
</evidence>
<dbReference type="SMART" id="SM00220">
    <property type="entry name" value="S_TKc"/>
    <property type="match status" value="1"/>
</dbReference>
<evidence type="ECO:0000256" key="5">
    <source>
        <dbReference type="RuleBase" id="RU000304"/>
    </source>
</evidence>
<keyword evidence="3 4" id="KW-0067">ATP-binding</keyword>
<feature type="compositionally biased region" description="Basic residues" evidence="6">
    <location>
        <begin position="339"/>
        <end position="359"/>
    </location>
</feature>
<dbReference type="PROSITE" id="PS00108">
    <property type="entry name" value="PROTEIN_KINASE_ST"/>
    <property type="match status" value="1"/>
</dbReference>
<dbReference type="Pfam" id="PF00069">
    <property type="entry name" value="Pkinase"/>
    <property type="match status" value="1"/>
</dbReference>
<dbReference type="InterPro" id="IPR000719">
    <property type="entry name" value="Prot_kinase_dom"/>
</dbReference>
<dbReference type="InterPro" id="IPR017441">
    <property type="entry name" value="Protein_kinase_ATP_BS"/>
</dbReference>
<keyword evidence="5" id="KW-0723">Serine/threonine-protein kinase</keyword>
<dbReference type="GO" id="GO:0004674">
    <property type="term" value="F:protein serine/threonine kinase activity"/>
    <property type="evidence" value="ECO:0007669"/>
    <property type="project" value="UniProtKB-KW"/>
</dbReference>
<dbReference type="STRING" id="75913.A0A0K0FKM7"/>
<name>A0A0K0FKM7_STRVS</name>
<dbReference type="Proteomes" id="UP000035680">
    <property type="component" value="Unassembled WGS sequence"/>
</dbReference>
<keyword evidence="5" id="KW-0808">Transferase</keyword>
<evidence type="ECO:0000256" key="4">
    <source>
        <dbReference type="PROSITE-ProRule" id="PRU10141"/>
    </source>
</evidence>
<dbReference type="WBParaSite" id="SVE_0959100.1">
    <property type="protein sequence ID" value="SVE_0959100.1"/>
    <property type="gene ID" value="SVE_0959100"/>
</dbReference>
<evidence type="ECO:0000256" key="3">
    <source>
        <dbReference type="ARBA" id="ARBA00022840"/>
    </source>
</evidence>
<organism evidence="8 9">
    <name type="scientific">Strongyloides venezuelensis</name>
    <name type="common">Threadworm</name>
    <dbReference type="NCBI Taxonomy" id="75913"/>
    <lineage>
        <taxon>Eukaryota</taxon>
        <taxon>Metazoa</taxon>
        <taxon>Ecdysozoa</taxon>
        <taxon>Nematoda</taxon>
        <taxon>Chromadorea</taxon>
        <taxon>Rhabditida</taxon>
        <taxon>Tylenchina</taxon>
        <taxon>Panagrolaimomorpha</taxon>
        <taxon>Strongyloidoidea</taxon>
        <taxon>Strongyloididae</taxon>
        <taxon>Strongyloides</taxon>
    </lineage>
</organism>
<dbReference type="AlphaFoldDB" id="A0A0K0FKM7"/>
<dbReference type="InterPro" id="IPR008271">
    <property type="entry name" value="Ser/Thr_kinase_AS"/>
</dbReference>
<dbReference type="GO" id="GO:0005524">
    <property type="term" value="F:ATP binding"/>
    <property type="evidence" value="ECO:0007669"/>
    <property type="project" value="UniProtKB-UniRule"/>
</dbReference>
<evidence type="ECO:0000313" key="8">
    <source>
        <dbReference type="Proteomes" id="UP000035680"/>
    </source>
</evidence>
<dbReference type="PROSITE" id="PS50011">
    <property type="entry name" value="PROTEIN_KINASE_DOM"/>
    <property type="match status" value="1"/>
</dbReference>
<dbReference type="InterPro" id="IPR050235">
    <property type="entry name" value="CK1_Ser-Thr_kinase"/>
</dbReference>